<sequence length="34" mass="3936">MKLLTFTYYSRNVPNVVGDFLIAFCEKTNHLAKT</sequence>
<organism evidence="1 2">
    <name type="scientific">Streptococcus equi subsp. ruminatorum CECT 5772</name>
    <dbReference type="NCBI Taxonomy" id="1051981"/>
    <lineage>
        <taxon>Bacteria</taxon>
        <taxon>Bacillati</taxon>
        <taxon>Bacillota</taxon>
        <taxon>Bacilli</taxon>
        <taxon>Lactobacillales</taxon>
        <taxon>Streptococcaceae</taxon>
        <taxon>Streptococcus</taxon>
    </lineage>
</organism>
<protein>
    <submittedName>
        <fullName evidence="1">Uncharacterized protein</fullName>
    </submittedName>
</protein>
<gene>
    <name evidence="1" type="ORF">CECT5772_03304</name>
</gene>
<comment type="caution">
    <text evidence="1">The sequence shown here is derived from an EMBL/GenBank/DDBJ whole genome shotgun (WGS) entry which is preliminary data.</text>
</comment>
<proteinExistence type="predicted"/>
<evidence type="ECO:0000313" key="1">
    <source>
        <dbReference type="EMBL" id="KED04842.1"/>
    </source>
</evidence>
<evidence type="ECO:0000313" key="2">
    <source>
        <dbReference type="Proteomes" id="UP000028704"/>
    </source>
</evidence>
<reference evidence="1 2" key="1">
    <citation type="journal article" date="2014" name="Int. J. Syst. Evol. Microbiol.">
        <title>Phylogenomics and the dynamic genome evolution of the genus Streptococcus.</title>
        <authorList>
            <consortium name="The Broad Institute Genome Sequencing Platform"/>
            <person name="Richards V.P."/>
            <person name="Palmer S.R."/>
            <person name="Pavinski Bitar P.D."/>
            <person name="Qin X."/>
            <person name="Weinstock G.M."/>
            <person name="Highlander S.K."/>
            <person name="Town C.D."/>
            <person name="Burne R.A."/>
            <person name="Stanhope M.J."/>
        </authorList>
    </citation>
    <scope>NUCLEOTIDE SEQUENCE [LARGE SCALE GENOMIC DNA]</scope>
    <source>
        <strain evidence="1 2">CECT 5772</strain>
    </source>
</reference>
<name>A0A922T7E7_9STRE</name>
<accession>A0A922T7E7</accession>
<dbReference type="EMBL" id="AWEX01000026">
    <property type="protein sequence ID" value="KED04842.1"/>
    <property type="molecule type" value="Genomic_DNA"/>
</dbReference>
<dbReference type="Proteomes" id="UP000028704">
    <property type="component" value="Unassembled WGS sequence"/>
</dbReference>
<dbReference type="AlphaFoldDB" id="A0A922T7E7"/>